<name>A0A0F7FNF5_9ACTN</name>
<reference evidence="1" key="1">
    <citation type="submission" date="2019-08" db="EMBL/GenBank/DDBJ databases">
        <title>Complete genome sequence of a mangrove-derived Streptomyces xiamenensis.</title>
        <authorList>
            <person name="Xu J."/>
        </authorList>
    </citation>
    <scope>NUCLEOTIDE SEQUENCE</scope>
    <source>
        <strain evidence="1">318</strain>
    </source>
</reference>
<dbReference type="KEGG" id="sxi:SXIM_00550"/>
<dbReference type="STRING" id="408015.SXIM_00550"/>
<proteinExistence type="predicted"/>
<dbReference type="AlphaFoldDB" id="A0A0F7FNF5"/>
<accession>A0A0F7FNF5</accession>
<dbReference type="PATRIC" id="fig|408015.6.peg.70"/>
<gene>
    <name evidence="1" type="ORF">SXIM_00550</name>
</gene>
<dbReference type="Proteomes" id="UP000034034">
    <property type="component" value="Chromosome"/>
</dbReference>
<protein>
    <submittedName>
        <fullName evidence="1">Uncharacterized protein</fullName>
    </submittedName>
</protein>
<dbReference type="EMBL" id="CP009922">
    <property type="protein sequence ID" value="AKG41439.1"/>
    <property type="molecule type" value="Genomic_DNA"/>
</dbReference>
<evidence type="ECO:0000313" key="1">
    <source>
        <dbReference type="EMBL" id="AKG41439.1"/>
    </source>
</evidence>
<organism evidence="1 2">
    <name type="scientific">Streptomyces xiamenensis</name>
    <dbReference type="NCBI Taxonomy" id="408015"/>
    <lineage>
        <taxon>Bacteria</taxon>
        <taxon>Bacillati</taxon>
        <taxon>Actinomycetota</taxon>
        <taxon>Actinomycetes</taxon>
        <taxon>Kitasatosporales</taxon>
        <taxon>Streptomycetaceae</taxon>
        <taxon>Streptomyces</taxon>
    </lineage>
</organism>
<dbReference type="HOGENOM" id="CLU_217679_0_0_11"/>
<sequence>MAAEPALTLTIYTAEPGSASEEGLRLLSSWSATAEAERSSHQPSD</sequence>
<keyword evidence="2" id="KW-1185">Reference proteome</keyword>
<evidence type="ECO:0000313" key="2">
    <source>
        <dbReference type="Proteomes" id="UP000034034"/>
    </source>
</evidence>